<feature type="domain" description="Bacterial bifunctional deaminase-reductase C-terminal" evidence="1">
    <location>
        <begin position="3"/>
        <end position="181"/>
    </location>
</feature>
<dbReference type="Pfam" id="PF01872">
    <property type="entry name" value="RibD_C"/>
    <property type="match status" value="1"/>
</dbReference>
<dbReference type="PANTHER" id="PTHR38011:SF11">
    <property type="entry name" value="2,5-DIAMINO-6-RIBOSYLAMINO-4(3H)-PYRIMIDINONE 5'-PHOSPHATE REDUCTASE"/>
    <property type="match status" value="1"/>
</dbReference>
<protein>
    <submittedName>
        <fullName evidence="2">Dihydrofolate reductase</fullName>
    </submittedName>
</protein>
<dbReference type="Gene3D" id="3.40.430.10">
    <property type="entry name" value="Dihydrofolate Reductase, subunit A"/>
    <property type="match status" value="1"/>
</dbReference>
<sequence length="190" mass="20867">MREVTYYVATSLDGRIAAPDGAWDAFPMEGDHMQALMHEYTDTIPTHIQQMLGLTATNTLFDTVLMGWNTYTPALKEGIDSPYQHLRQVIASRRPRVVPDGLEVTAEPVRRLRELKDDDGGGIWVAGGGTLAGAVLDEIDRLVLKINPVVLGDGIPLFGGIGYAPTAFERVAVRPFESGVMLAEYVRARR</sequence>
<dbReference type="PANTHER" id="PTHR38011">
    <property type="entry name" value="DIHYDROFOLATE REDUCTASE FAMILY PROTEIN (AFU_ORTHOLOGUE AFUA_8G06820)"/>
    <property type="match status" value="1"/>
</dbReference>
<gene>
    <name evidence="2" type="ORF">J2S57_006283</name>
</gene>
<proteinExistence type="predicted"/>
<comment type="caution">
    <text evidence="2">The sequence shown here is derived from an EMBL/GenBank/DDBJ whole genome shotgun (WGS) entry which is preliminary data.</text>
</comment>
<dbReference type="SUPFAM" id="SSF53597">
    <property type="entry name" value="Dihydrofolate reductase-like"/>
    <property type="match status" value="1"/>
</dbReference>
<dbReference type="InterPro" id="IPR024072">
    <property type="entry name" value="DHFR-like_dom_sf"/>
</dbReference>
<organism evidence="2 3">
    <name type="scientific">Kineosporia succinea</name>
    <dbReference type="NCBI Taxonomy" id="84632"/>
    <lineage>
        <taxon>Bacteria</taxon>
        <taxon>Bacillati</taxon>
        <taxon>Actinomycetota</taxon>
        <taxon>Actinomycetes</taxon>
        <taxon>Kineosporiales</taxon>
        <taxon>Kineosporiaceae</taxon>
        <taxon>Kineosporia</taxon>
    </lineage>
</organism>
<evidence type="ECO:0000313" key="3">
    <source>
        <dbReference type="Proteomes" id="UP001235712"/>
    </source>
</evidence>
<name>A0ABT9PDR4_9ACTN</name>
<accession>A0ABT9PDR4</accession>
<dbReference type="InterPro" id="IPR002734">
    <property type="entry name" value="RibDG_C"/>
</dbReference>
<dbReference type="InterPro" id="IPR050765">
    <property type="entry name" value="Riboflavin_Biosynth_HTPR"/>
</dbReference>
<evidence type="ECO:0000313" key="2">
    <source>
        <dbReference type="EMBL" id="MDP9830534.1"/>
    </source>
</evidence>
<keyword evidence="3" id="KW-1185">Reference proteome</keyword>
<reference evidence="2 3" key="1">
    <citation type="submission" date="2023-07" db="EMBL/GenBank/DDBJ databases">
        <title>Sequencing the genomes of 1000 actinobacteria strains.</title>
        <authorList>
            <person name="Klenk H.-P."/>
        </authorList>
    </citation>
    <scope>NUCLEOTIDE SEQUENCE [LARGE SCALE GENOMIC DNA]</scope>
    <source>
        <strain evidence="2 3">DSM 44388</strain>
    </source>
</reference>
<dbReference type="Proteomes" id="UP001235712">
    <property type="component" value="Unassembled WGS sequence"/>
</dbReference>
<dbReference type="EMBL" id="JAUSQZ010000001">
    <property type="protein sequence ID" value="MDP9830534.1"/>
    <property type="molecule type" value="Genomic_DNA"/>
</dbReference>
<dbReference type="RefSeq" id="WP_307249602.1">
    <property type="nucleotide sequence ID" value="NZ_JAUSQZ010000001.1"/>
</dbReference>
<evidence type="ECO:0000259" key="1">
    <source>
        <dbReference type="Pfam" id="PF01872"/>
    </source>
</evidence>